<dbReference type="GO" id="GO:0030670">
    <property type="term" value="C:phagocytic vesicle membrane"/>
    <property type="evidence" value="ECO:0007669"/>
    <property type="project" value="UniProtKB-SubCell"/>
</dbReference>
<evidence type="ECO:0000256" key="7">
    <source>
        <dbReference type="ARBA" id="ARBA00022989"/>
    </source>
</evidence>
<dbReference type="GO" id="GO:0015031">
    <property type="term" value="P:protein transport"/>
    <property type="evidence" value="ECO:0007669"/>
    <property type="project" value="UniProtKB-KW"/>
</dbReference>
<evidence type="ECO:0000256" key="15">
    <source>
        <dbReference type="ARBA" id="ARBA00039269"/>
    </source>
</evidence>
<dbReference type="GO" id="GO:0045202">
    <property type="term" value="C:synapse"/>
    <property type="evidence" value="ECO:0007669"/>
    <property type="project" value="UniProtKB-SubCell"/>
</dbReference>
<dbReference type="InterPro" id="IPR011012">
    <property type="entry name" value="Longin-like_dom_sf"/>
</dbReference>
<keyword evidence="8 18" id="KW-0472">Membrane</keyword>
<proteinExistence type="inferred from homology"/>
<keyword evidence="21" id="KW-1185">Reference proteome</keyword>
<dbReference type="Pfam" id="PF00957">
    <property type="entry name" value="Synaptobrevin"/>
    <property type="match status" value="1"/>
</dbReference>
<dbReference type="GO" id="GO:0030658">
    <property type="term" value="C:transport vesicle membrane"/>
    <property type="evidence" value="ECO:0007669"/>
    <property type="project" value="UniProtKB-SubCell"/>
</dbReference>
<evidence type="ECO:0000256" key="13">
    <source>
        <dbReference type="ARBA" id="ARBA00037863"/>
    </source>
</evidence>
<dbReference type="Gene3D" id="1.20.5.110">
    <property type="match status" value="1"/>
</dbReference>
<organism evidence="21 22">
    <name type="scientific">Zalophus californianus</name>
    <name type="common">California sealion</name>
    <dbReference type="NCBI Taxonomy" id="9704"/>
    <lineage>
        <taxon>Eukaryota</taxon>
        <taxon>Metazoa</taxon>
        <taxon>Chordata</taxon>
        <taxon>Craniata</taxon>
        <taxon>Vertebrata</taxon>
        <taxon>Euteleostomi</taxon>
        <taxon>Mammalia</taxon>
        <taxon>Eutheria</taxon>
        <taxon>Laurasiatheria</taxon>
        <taxon>Carnivora</taxon>
        <taxon>Caniformia</taxon>
        <taxon>Pinnipedia</taxon>
        <taxon>Otariidae</taxon>
        <taxon>Zalophus</taxon>
    </lineage>
</organism>
<protein>
    <recommendedName>
        <fullName evidence="15">Vesicle-associated membrane protein 7</fullName>
    </recommendedName>
    <alternativeName>
        <fullName evidence="16">Synaptobrevin-like protein 1</fullName>
    </alternativeName>
</protein>
<dbReference type="AlphaFoldDB" id="A0A6J2DHX5"/>
<dbReference type="InterPro" id="IPR051097">
    <property type="entry name" value="Synaptobrevin-like_transport"/>
</dbReference>
<keyword evidence="3" id="KW-0813">Transport</keyword>
<keyword evidence="4" id="KW-0771">Synaptosome</keyword>
<dbReference type="InterPro" id="IPR010908">
    <property type="entry name" value="Longin_dom"/>
</dbReference>
<evidence type="ECO:0000256" key="18">
    <source>
        <dbReference type="SAM" id="Phobius"/>
    </source>
</evidence>
<dbReference type="PANTHER" id="PTHR21136">
    <property type="entry name" value="SNARE PROTEINS"/>
    <property type="match status" value="1"/>
</dbReference>
<evidence type="ECO:0000256" key="6">
    <source>
        <dbReference type="ARBA" id="ARBA00022927"/>
    </source>
</evidence>
<sequence>MTITYSCIANGRAVLAELALTGGSYQEAAATVLKLVLLRAEPKTIMQMGSFVYHTLFIDGITYLCATDNALDTITPSAFLKNMKYNKNQDDSSISTLRSQVTDVKNIMSQNIDEILESENRLDIFTDRTNDLQTTAKESQKTRKILRRIIWWKHFRKIIILTVVILLSIIIILLSTNVIAT</sequence>
<evidence type="ECO:0000259" key="19">
    <source>
        <dbReference type="PROSITE" id="PS50859"/>
    </source>
</evidence>
<dbReference type="GO" id="GO:0006906">
    <property type="term" value="P:vesicle fusion"/>
    <property type="evidence" value="ECO:0007669"/>
    <property type="project" value="TreeGrafter"/>
</dbReference>
<evidence type="ECO:0000313" key="22">
    <source>
        <dbReference type="RefSeq" id="XP_027455844.2"/>
    </source>
</evidence>
<dbReference type="InterPro" id="IPR001388">
    <property type="entry name" value="Synaptobrevin-like"/>
</dbReference>
<evidence type="ECO:0000256" key="5">
    <source>
        <dbReference type="ARBA" id="ARBA00022692"/>
    </source>
</evidence>
<feature type="domain" description="Longin" evidence="19">
    <location>
        <begin position="2"/>
        <end position="84"/>
    </location>
</feature>
<dbReference type="InterPro" id="IPR042855">
    <property type="entry name" value="V_SNARE_CC"/>
</dbReference>
<evidence type="ECO:0000256" key="3">
    <source>
        <dbReference type="ARBA" id="ARBA00022448"/>
    </source>
</evidence>
<gene>
    <name evidence="22" type="primary">LOC113925356</name>
</gene>
<dbReference type="GO" id="GO:0005765">
    <property type="term" value="C:lysosomal membrane"/>
    <property type="evidence" value="ECO:0007669"/>
    <property type="project" value="UniProtKB-SubCell"/>
</dbReference>
<dbReference type="GeneID" id="113925356"/>
<dbReference type="GO" id="GO:0031201">
    <property type="term" value="C:SNARE complex"/>
    <property type="evidence" value="ECO:0007669"/>
    <property type="project" value="TreeGrafter"/>
</dbReference>
<dbReference type="GO" id="GO:0043005">
    <property type="term" value="C:neuron projection"/>
    <property type="evidence" value="ECO:0007669"/>
    <property type="project" value="UniProtKB-KW"/>
</dbReference>
<comment type="subcellular location">
    <subcellularLocation>
        <location evidence="14">Cytoplasmic vesicle</location>
        <location evidence="14">Phagosome membrane</location>
        <topology evidence="14">Single-pass type IV membrane protein</topology>
    </subcellularLocation>
    <subcellularLocation>
        <location evidence="11">Cytoplasmic vesicle</location>
        <location evidence="11">Secretory vesicle membrane</location>
        <topology evidence="11">Single-pass type IV membrane protein</topology>
    </subcellularLocation>
    <subcellularLocation>
        <location evidence="1">Endoplasmic reticulum membrane</location>
        <topology evidence="1">Single-pass type IV membrane protein</topology>
    </subcellularLocation>
    <subcellularLocation>
        <location evidence="10">Golgi apparatus</location>
        <location evidence="10">trans-Golgi network membrane</location>
        <topology evidence="10">Single-pass type IV membrane protein</topology>
    </subcellularLocation>
    <subcellularLocation>
        <location evidence="12">Late endosome membrane</location>
        <topology evidence="12">Single-pass type IV membrane protein</topology>
    </subcellularLocation>
    <subcellularLocation>
        <location evidence="13">Lysosome membrane</location>
        <topology evidence="13">Single-pass type IV membrane protein</topology>
    </subcellularLocation>
    <subcellularLocation>
        <location evidence="9">Synapse</location>
        <location evidence="9">Synaptosome</location>
    </subcellularLocation>
</comment>
<evidence type="ECO:0000313" key="21">
    <source>
        <dbReference type="Proteomes" id="UP000515165"/>
    </source>
</evidence>
<evidence type="ECO:0000256" key="17">
    <source>
        <dbReference type="PROSITE-ProRule" id="PRU00290"/>
    </source>
</evidence>
<evidence type="ECO:0000256" key="16">
    <source>
        <dbReference type="ARBA" id="ARBA00042194"/>
    </source>
</evidence>
<evidence type="ECO:0000256" key="4">
    <source>
        <dbReference type="ARBA" id="ARBA00022599"/>
    </source>
</evidence>
<dbReference type="GO" id="GO:0005789">
    <property type="term" value="C:endoplasmic reticulum membrane"/>
    <property type="evidence" value="ECO:0007669"/>
    <property type="project" value="UniProtKB-SubCell"/>
</dbReference>
<feature type="domain" description="V-SNARE coiled-coil homology" evidence="20">
    <location>
        <begin position="93"/>
        <end position="153"/>
    </location>
</feature>
<dbReference type="Gene3D" id="3.30.450.50">
    <property type="entry name" value="Longin domain"/>
    <property type="match status" value="1"/>
</dbReference>
<evidence type="ECO:0000256" key="14">
    <source>
        <dbReference type="ARBA" id="ARBA00037875"/>
    </source>
</evidence>
<dbReference type="SUPFAM" id="SSF64356">
    <property type="entry name" value="SNARE-like"/>
    <property type="match status" value="1"/>
</dbReference>
<keyword evidence="17" id="KW-0175">Coiled coil</keyword>
<feature type="transmembrane region" description="Helical" evidence="18">
    <location>
        <begin position="158"/>
        <end position="180"/>
    </location>
</feature>
<evidence type="ECO:0000259" key="20">
    <source>
        <dbReference type="PROSITE" id="PS50892"/>
    </source>
</evidence>
<reference evidence="22" key="1">
    <citation type="submission" date="2025-08" db="UniProtKB">
        <authorList>
            <consortium name="RefSeq"/>
        </authorList>
    </citation>
    <scope>IDENTIFICATION</scope>
    <source>
        <tissue evidence="22">Blood</tissue>
    </source>
</reference>
<dbReference type="PANTHER" id="PTHR21136:SF168">
    <property type="entry name" value="VESICLE-ASSOCIATED MEMBRANE PROTEIN 9"/>
    <property type="match status" value="1"/>
</dbReference>
<name>A0A6J2DHX5_ZALCA</name>
<accession>A0A6J2DHX5</accession>
<dbReference type="PRINTS" id="PR00219">
    <property type="entry name" value="SYNAPTOBREVN"/>
</dbReference>
<dbReference type="GO" id="GO:0000149">
    <property type="term" value="F:SNARE binding"/>
    <property type="evidence" value="ECO:0007669"/>
    <property type="project" value="TreeGrafter"/>
</dbReference>
<keyword evidence="4" id="KW-0770">Synapse</keyword>
<dbReference type="GO" id="GO:0005484">
    <property type="term" value="F:SNAP receptor activity"/>
    <property type="evidence" value="ECO:0007669"/>
    <property type="project" value="TreeGrafter"/>
</dbReference>
<dbReference type="GO" id="GO:0006887">
    <property type="term" value="P:exocytosis"/>
    <property type="evidence" value="ECO:0007669"/>
    <property type="project" value="TreeGrafter"/>
</dbReference>
<dbReference type="Proteomes" id="UP000515165">
    <property type="component" value="Chromosome 2"/>
</dbReference>
<evidence type="ECO:0000256" key="2">
    <source>
        <dbReference type="ARBA" id="ARBA00008025"/>
    </source>
</evidence>
<keyword evidence="7 18" id="KW-1133">Transmembrane helix</keyword>
<comment type="similarity">
    <text evidence="2">Belongs to the synaptobrevin family.</text>
</comment>
<evidence type="ECO:0000256" key="8">
    <source>
        <dbReference type="ARBA" id="ARBA00023136"/>
    </source>
</evidence>
<dbReference type="SUPFAM" id="SSF58038">
    <property type="entry name" value="SNARE fusion complex"/>
    <property type="match status" value="1"/>
</dbReference>
<dbReference type="GO" id="GO:0031902">
    <property type="term" value="C:late endosome membrane"/>
    <property type="evidence" value="ECO:0007669"/>
    <property type="project" value="UniProtKB-SubCell"/>
</dbReference>
<evidence type="ECO:0000256" key="1">
    <source>
        <dbReference type="ARBA" id="ARBA00004163"/>
    </source>
</evidence>
<dbReference type="PROSITE" id="PS50892">
    <property type="entry name" value="V_SNARE"/>
    <property type="match status" value="1"/>
</dbReference>
<evidence type="ECO:0000256" key="10">
    <source>
        <dbReference type="ARBA" id="ARBA00037801"/>
    </source>
</evidence>
<evidence type="ECO:0000256" key="11">
    <source>
        <dbReference type="ARBA" id="ARBA00037803"/>
    </source>
</evidence>
<dbReference type="RefSeq" id="XP_027455844.2">
    <property type="nucleotide sequence ID" value="XM_027600043.2"/>
</dbReference>
<evidence type="ECO:0000256" key="9">
    <source>
        <dbReference type="ARBA" id="ARBA00034102"/>
    </source>
</evidence>
<evidence type="ECO:0000256" key="12">
    <source>
        <dbReference type="ARBA" id="ARBA00037845"/>
    </source>
</evidence>
<keyword evidence="6" id="KW-0653">Protein transport</keyword>
<keyword evidence="5 18" id="KW-0812">Transmembrane</keyword>
<dbReference type="PROSITE" id="PS50859">
    <property type="entry name" value="LONGIN"/>
    <property type="match status" value="1"/>
</dbReference>
<dbReference type="GO" id="GO:0005794">
    <property type="term" value="C:Golgi apparatus"/>
    <property type="evidence" value="ECO:0007669"/>
    <property type="project" value="UniProtKB-SubCell"/>
</dbReference>